<evidence type="ECO:0000313" key="2">
    <source>
        <dbReference type="Proteomes" id="UP000004750"/>
    </source>
</evidence>
<dbReference type="EMBL" id="AGCM01000126">
    <property type="protein sequence ID" value="EHM52673.1"/>
    <property type="molecule type" value="Genomic_DNA"/>
</dbReference>
<comment type="caution">
    <text evidence="1">The sequence shown here is derived from an EMBL/GenBank/DDBJ whole genome shotgun (WGS) entry which is preliminary data.</text>
</comment>
<name>G9ZHC0_9GAMM</name>
<dbReference type="InterPro" id="IPR029044">
    <property type="entry name" value="Nucleotide-diphossugar_trans"/>
</dbReference>
<dbReference type="Gene3D" id="3.90.550.60">
    <property type="match status" value="1"/>
</dbReference>
<dbReference type="HOGENOM" id="CLU_019973_1_1_6"/>
<organism evidence="1 2">
    <name type="scientific">Cardiobacterium valvarum F0432</name>
    <dbReference type="NCBI Taxonomy" id="797473"/>
    <lineage>
        <taxon>Bacteria</taxon>
        <taxon>Pseudomonadati</taxon>
        <taxon>Pseudomonadota</taxon>
        <taxon>Gammaproteobacteria</taxon>
        <taxon>Cardiobacteriales</taxon>
        <taxon>Cardiobacteriaceae</taxon>
        <taxon>Cardiobacterium</taxon>
    </lineage>
</organism>
<protein>
    <recommendedName>
        <fullName evidence="3">Glycosyltransferase, group 2 family protein</fullName>
    </recommendedName>
</protein>
<gene>
    <name evidence="1" type="ORF">HMPREF9080_02228</name>
</gene>
<sequence>MNDMKKPLSLQQEKNGIKKAALRAANAAKKLTISTNTSMNILQNFIFPDYNPLAPADMYFRGDDAGVFLRNESCLQCKKYGQYTFDTYFNGFMLDAWSGRAKIDSLHATLHGKGAFQIQFILVRHSDYALTEKAENHTRRIILTQHVTLTESGVSFPLDSALAWQDGMLYLAITALEEDALFYGGAYWTDTAPRNPVKLGMVITHFNRKNYILPAIARISRHILGNPQWADKIALIVVDNSQNISAEEAGLAHVIPNQNLGGSGGFTRGLLYLQDAGDFTHCLFMDDDASCEIESILRSYVLLQYIQESRFAIAGALLQENFPSILHEKGAVYRHTLNHGLHRGLDIREKANVIASEISEMAANFGAWWFFAFNIRDVEVYPYPFFVRGDDILFGISNRFNILTLSGIACWGDDFAIKENPLTRYLGLRSTLVCSMLLGDVSWPHLSLTCLRWFAASALSHNYASAEALLLALDDVCQGPDTFLQDMSAAKVREKIAPLTAQEKMTPVRHEDIGAQFVGMHESRWRKLCRLLTLNGLLLPSFLLKDDTVWQRKGFRASFREIFRFKRVYYEYESGHVGYLAHYDRKRFFALLFRLLGRLLRNAPRYRQLRQEYRTRFPAMTSRTFWQTVYADDDKTQG</sequence>
<evidence type="ECO:0008006" key="3">
    <source>
        <dbReference type="Google" id="ProtNLM"/>
    </source>
</evidence>
<accession>G9ZHC0</accession>
<dbReference type="STRING" id="797473.HMPREF9080_02228"/>
<dbReference type="Proteomes" id="UP000004750">
    <property type="component" value="Unassembled WGS sequence"/>
</dbReference>
<evidence type="ECO:0000313" key="1">
    <source>
        <dbReference type="EMBL" id="EHM52673.1"/>
    </source>
</evidence>
<dbReference type="AlphaFoldDB" id="G9ZHC0"/>
<dbReference type="PATRIC" id="fig|797473.3.peg.1821"/>
<proteinExistence type="predicted"/>
<reference evidence="1 2" key="1">
    <citation type="submission" date="2011-08" db="EMBL/GenBank/DDBJ databases">
        <authorList>
            <person name="Weinstock G."/>
            <person name="Sodergren E."/>
            <person name="Clifton S."/>
            <person name="Fulton L."/>
            <person name="Fulton B."/>
            <person name="Courtney L."/>
            <person name="Fronick C."/>
            <person name="Harrison M."/>
            <person name="Strong C."/>
            <person name="Farmer C."/>
            <person name="Delahaunty K."/>
            <person name="Markovic C."/>
            <person name="Hall O."/>
            <person name="Minx P."/>
            <person name="Tomlinson C."/>
            <person name="Mitreva M."/>
            <person name="Hou S."/>
            <person name="Chen J."/>
            <person name="Wollam A."/>
            <person name="Pepin K.H."/>
            <person name="Johnson M."/>
            <person name="Bhonagiri V."/>
            <person name="Zhang X."/>
            <person name="Suruliraj S."/>
            <person name="Warren W."/>
            <person name="Chinwalla A."/>
            <person name="Mardis E.R."/>
            <person name="Wilson R.K."/>
        </authorList>
    </citation>
    <scope>NUCLEOTIDE SEQUENCE [LARGE SCALE GENOMIC DNA]</scope>
    <source>
        <strain evidence="1 2">F0432</strain>
    </source>
</reference>
<dbReference type="SUPFAM" id="SSF53448">
    <property type="entry name" value="Nucleotide-diphospho-sugar transferases"/>
    <property type="match status" value="1"/>
</dbReference>